<feature type="transmembrane region" description="Helical" evidence="7">
    <location>
        <begin position="124"/>
        <end position="145"/>
    </location>
</feature>
<feature type="transmembrane region" description="Helical" evidence="7">
    <location>
        <begin position="43"/>
        <end position="67"/>
    </location>
</feature>
<feature type="transmembrane region" description="Helical" evidence="7">
    <location>
        <begin position="267"/>
        <end position="284"/>
    </location>
</feature>
<keyword evidence="3" id="KW-0547">Nucleotide-binding</keyword>
<dbReference type="SMART" id="SM00382">
    <property type="entry name" value="AAA"/>
    <property type="match status" value="1"/>
</dbReference>
<evidence type="ECO:0000256" key="2">
    <source>
        <dbReference type="ARBA" id="ARBA00022692"/>
    </source>
</evidence>
<keyword evidence="4 10" id="KW-0067">ATP-binding</keyword>
<dbReference type="InterPro" id="IPR027417">
    <property type="entry name" value="P-loop_NTPase"/>
</dbReference>
<comment type="caution">
    <text evidence="10">The sequence shown here is derived from an EMBL/GenBank/DDBJ whole genome shotgun (WGS) entry which is preliminary data.</text>
</comment>
<keyword evidence="5 7" id="KW-1133">Transmembrane helix</keyword>
<feature type="domain" description="ABC transmembrane type-1" evidence="9">
    <location>
        <begin position="59"/>
        <end position="254"/>
    </location>
</feature>
<proteinExistence type="predicted"/>
<dbReference type="Pfam" id="PF00005">
    <property type="entry name" value="ABC_tran"/>
    <property type="match status" value="1"/>
</dbReference>
<dbReference type="Gene3D" id="1.20.1560.10">
    <property type="entry name" value="ABC transporter type 1, transmembrane domain"/>
    <property type="match status" value="1"/>
</dbReference>
<dbReference type="InterPro" id="IPR039421">
    <property type="entry name" value="Type_1_exporter"/>
</dbReference>
<dbReference type="InterPro" id="IPR011527">
    <property type="entry name" value="ABC1_TM_dom"/>
</dbReference>
<organism evidence="10 11">
    <name type="scientific">Saccharibacter floricola DSM 15669</name>
    <dbReference type="NCBI Taxonomy" id="1123227"/>
    <lineage>
        <taxon>Bacteria</taxon>
        <taxon>Pseudomonadati</taxon>
        <taxon>Pseudomonadota</taxon>
        <taxon>Alphaproteobacteria</taxon>
        <taxon>Acetobacterales</taxon>
        <taxon>Acetobacteraceae</taxon>
        <taxon>Saccharibacter</taxon>
    </lineage>
</organism>
<dbReference type="SUPFAM" id="SSF90123">
    <property type="entry name" value="ABC transporter transmembrane region"/>
    <property type="match status" value="1"/>
</dbReference>
<keyword evidence="6 7" id="KW-0472">Membrane</keyword>
<sequence length="544" mass="58890">MKAMAVIFGVWRSRLGYLLLGLVIAELSICSVLLLMGQTGNRLAAAIIGTGLGYGVLQAVGSSRIVLRYLERLITHDAMFRALTDLRVWFYRRLSKGAAAGLGFRRSGDLLSRLVSDVQSLDNLYLRIIIPLATAVITLPIVFWVCLQDSFALACCVSILFAVIAFGLPALMALVSYRQGPALQKAQASLQNQALDLASGLRETRIFDADERMQDRLIGKQDALYALQKKQGHAMVFAHAVAAFLARLGIAVVLCACMGAFFTRPEALVGVTILFVITTALESVTDLPRAGFLAGQTLHAAERVVAVSDESGPTSHGTATLPAQFDVQCEQVTFGWHAEAPVLTDVSLHLRKGERAVLLGPSGSGKSTLAALLLKVASPQKGRILFGGVDSADVNDGALREKVAWLSQSSHLFDDTVRHNLLLGRENFSDSQLWQALEQAQVADFVRSLPEGLDSWIGENGSRLSGGQGRRIALARVLLSSAPLLILDEPAAGLDIETERAFLETLNGLHSQQTILLITHRLTGVERLDHIWRCENGRVFAQPL</sequence>
<dbReference type="EMBL" id="BAQD01000147">
    <property type="protein sequence ID" value="GBQ08990.1"/>
    <property type="molecule type" value="Genomic_DNA"/>
</dbReference>
<dbReference type="InterPro" id="IPR003439">
    <property type="entry name" value="ABC_transporter-like_ATP-bd"/>
</dbReference>
<name>A0ABQ0P1D0_9PROT</name>
<dbReference type="Pfam" id="PF00664">
    <property type="entry name" value="ABC_membrane"/>
    <property type="match status" value="1"/>
</dbReference>
<dbReference type="NCBIfam" id="TIGR02868">
    <property type="entry name" value="CydC"/>
    <property type="match status" value="1"/>
</dbReference>
<dbReference type="PANTHER" id="PTHR24221">
    <property type="entry name" value="ATP-BINDING CASSETTE SUB-FAMILY B"/>
    <property type="match status" value="1"/>
</dbReference>
<evidence type="ECO:0000256" key="1">
    <source>
        <dbReference type="ARBA" id="ARBA00004651"/>
    </source>
</evidence>
<dbReference type="Proteomes" id="UP001062901">
    <property type="component" value="Unassembled WGS sequence"/>
</dbReference>
<dbReference type="InterPro" id="IPR014223">
    <property type="entry name" value="ABC_CydC/D"/>
</dbReference>
<dbReference type="RefSeq" id="WP_018980402.1">
    <property type="nucleotide sequence ID" value="NZ_BAQD01000147.1"/>
</dbReference>
<reference evidence="10" key="1">
    <citation type="submission" date="2013-04" db="EMBL/GenBank/DDBJ databases">
        <title>The genome sequencing project of 58 acetic acid bacteria.</title>
        <authorList>
            <person name="Okamoto-Kainuma A."/>
            <person name="Ishikawa M."/>
            <person name="Umino S."/>
            <person name="Koizumi Y."/>
            <person name="Shiwa Y."/>
            <person name="Yoshikawa H."/>
            <person name="Matsutani M."/>
            <person name="Matsushita K."/>
        </authorList>
    </citation>
    <scope>NUCLEOTIDE SEQUENCE</scope>
    <source>
        <strain evidence="10">DSM 15669</strain>
    </source>
</reference>
<dbReference type="PANTHER" id="PTHR24221:SF653">
    <property type="entry name" value="TRANSPORT ATP-BINDING PROTEIN CYDC"/>
    <property type="match status" value="1"/>
</dbReference>
<feature type="transmembrane region" description="Helical" evidence="7">
    <location>
        <begin position="151"/>
        <end position="175"/>
    </location>
</feature>
<evidence type="ECO:0000256" key="4">
    <source>
        <dbReference type="ARBA" id="ARBA00022840"/>
    </source>
</evidence>
<dbReference type="InterPro" id="IPR036640">
    <property type="entry name" value="ABC1_TM_sf"/>
</dbReference>
<feature type="transmembrane region" description="Helical" evidence="7">
    <location>
        <begin position="15"/>
        <end position="37"/>
    </location>
</feature>
<accession>A0ABQ0P1D0</accession>
<gene>
    <name evidence="10" type="ORF">AA15669_2005</name>
</gene>
<dbReference type="PROSITE" id="PS50893">
    <property type="entry name" value="ABC_TRANSPORTER_2"/>
    <property type="match status" value="1"/>
</dbReference>
<evidence type="ECO:0000256" key="6">
    <source>
        <dbReference type="ARBA" id="ARBA00023136"/>
    </source>
</evidence>
<comment type="subcellular location">
    <subcellularLocation>
        <location evidence="1">Cell membrane</location>
        <topology evidence="1">Multi-pass membrane protein</topology>
    </subcellularLocation>
</comment>
<feature type="transmembrane region" description="Helical" evidence="7">
    <location>
        <begin position="236"/>
        <end position="261"/>
    </location>
</feature>
<keyword evidence="11" id="KW-1185">Reference proteome</keyword>
<dbReference type="InterPro" id="IPR003593">
    <property type="entry name" value="AAA+_ATPase"/>
</dbReference>
<keyword evidence="2 7" id="KW-0812">Transmembrane</keyword>
<evidence type="ECO:0000256" key="7">
    <source>
        <dbReference type="SAM" id="Phobius"/>
    </source>
</evidence>
<dbReference type="PROSITE" id="PS50929">
    <property type="entry name" value="ABC_TM1F"/>
    <property type="match status" value="1"/>
</dbReference>
<evidence type="ECO:0000313" key="10">
    <source>
        <dbReference type="EMBL" id="GBQ08990.1"/>
    </source>
</evidence>
<evidence type="ECO:0000313" key="11">
    <source>
        <dbReference type="Proteomes" id="UP001062901"/>
    </source>
</evidence>
<evidence type="ECO:0000256" key="3">
    <source>
        <dbReference type="ARBA" id="ARBA00022741"/>
    </source>
</evidence>
<dbReference type="Gene3D" id="3.40.50.300">
    <property type="entry name" value="P-loop containing nucleotide triphosphate hydrolases"/>
    <property type="match status" value="1"/>
</dbReference>
<evidence type="ECO:0000259" key="9">
    <source>
        <dbReference type="PROSITE" id="PS50929"/>
    </source>
</evidence>
<evidence type="ECO:0000259" key="8">
    <source>
        <dbReference type="PROSITE" id="PS50893"/>
    </source>
</evidence>
<evidence type="ECO:0000256" key="5">
    <source>
        <dbReference type="ARBA" id="ARBA00022989"/>
    </source>
</evidence>
<feature type="domain" description="ABC transporter" evidence="8">
    <location>
        <begin position="327"/>
        <end position="544"/>
    </location>
</feature>
<dbReference type="GO" id="GO:0005524">
    <property type="term" value="F:ATP binding"/>
    <property type="evidence" value="ECO:0007669"/>
    <property type="project" value="UniProtKB-KW"/>
</dbReference>
<dbReference type="SUPFAM" id="SSF52540">
    <property type="entry name" value="P-loop containing nucleoside triphosphate hydrolases"/>
    <property type="match status" value="1"/>
</dbReference>
<protein>
    <submittedName>
        <fullName evidence="10">Transport ATP-binding protein CydD</fullName>
    </submittedName>
</protein>